<accession>K5WPA7</accession>
<dbReference type="KEGG" id="pco:PHACADRAFT_247416"/>
<proteinExistence type="predicted"/>
<organism evidence="2 3">
    <name type="scientific">Phanerochaete carnosa (strain HHB-10118-sp)</name>
    <name type="common">White-rot fungus</name>
    <name type="synonym">Peniophora carnosa</name>
    <dbReference type="NCBI Taxonomy" id="650164"/>
    <lineage>
        <taxon>Eukaryota</taxon>
        <taxon>Fungi</taxon>
        <taxon>Dikarya</taxon>
        <taxon>Basidiomycota</taxon>
        <taxon>Agaricomycotina</taxon>
        <taxon>Agaricomycetes</taxon>
        <taxon>Polyporales</taxon>
        <taxon>Phanerochaetaceae</taxon>
        <taxon>Phanerochaete</taxon>
    </lineage>
</organism>
<dbReference type="AlphaFoldDB" id="K5WPA7"/>
<dbReference type="EMBL" id="JH930468">
    <property type="protein sequence ID" value="EKM61064.1"/>
    <property type="molecule type" value="Genomic_DNA"/>
</dbReference>
<reference evidence="2 3" key="1">
    <citation type="journal article" date="2012" name="BMC Genomics">
        <title>Comparative genomics of the white-rot fungi, Phanerochaete carnosa and P. chrysosporium, to elucidate the genetic basis of the distinct wood types they colonize.</title>
        <authorList>
            <person name="Suzuki H."/>
            <person name="MacDonald J."/>
            <person name="Syed K."/>
            <person name="Salamov A."/>
            <person name="Hori C."/>
            <person name="Aerts A."/>
            <person name="Henrissat B."/>
            <person name="Wiebenga A."/>
            <person name="vanKuyk P.A."/>
            <person name="Barry K."/>
            <person name="Lindquist E."/>
            <person name="LaButti K."/>
            <person name="Lapidus A."/>
            <person name="Lucas S."/>
            <person name="Coutinho P."/>
            <person name="Gong Y."/>
            <person name="Samejima M."/>
            <person name="Mahadevan R."/>
            <person name="Abou-Zaid M."/>
            <person name="de Vries R.P."/>
            <person name="Igarashi K."/>
            <person name="Yadav J.S."/>
            <person name="Grigoriev I.V."/>
            <person name="Master E.R."/>
        </authorList>
    </citation>
    <scope>NUCLEOTIDE SEQUENCE [LARGE SCALE GENOMIC DNA]</scope>
    <source>
        <strain evidence="2 3">HHB-10118-sp</strain>
    </source>
</reference>
<dbReference type="HOGENOM" id="CLU_2813224_0_0_1"/>
<dbReference type="GeneID" id="18914079"/>
<protein>
    <submittedName>
        <fullName evidence="2">Uncharacterized protein</fullName>
    </submittedName>
</protein>
<evidence type="ECO:0000256" key="1">
    <source>
        <dbReference type="SAM" id="MobiDB-lite"/>
    </source>
</evidence>
<name>K5WPA7_PHACS</name>
<evidence type="ECO:0000313" key="3">
    <source>
        <dbReference type="Proteomes" id="UP000008370"/>
    </source>
</evidence>
<dbReference type="Proteomes" id="UP000008370">
    <property type="component" value="Unassembled WGS sequence"/>
</dbReference>
<feature type="region of interest" description="Disordered" evidence="1">
    <location>
        <begin position="1"/>
        <end position="22"/>
    </location>
</feature>
<dbReference type="InParanoid" id="K5WPA7"/>
<dbReference type="RefSeq" id="XP_007390498.1">
    <property type="nucleotide sequence ID" value="XM_007390436.1"/>
</dbReference>
<gene>
    <name evidence="2" type="ORF">PHACADRAFT_247416</name>
</gene>
<sequence length="67" mass="7643">MDGFNPRIDPSHQRHTLPKGQIASLRLSNRSYSIVHKCPMSRANNVHFVECERSSCVCLPRPRGTRP</sequence>
<evidence type="ECO:0000313" key="2">
    <source>
        <dbReference type="EMBL" id="EKM61064.1"/>
    </source>
</evidence>
<keyword evidence="3" id="KW-1185">Reference proteome</keyword>